<sequence length="642" mass="70511">MSQLQDLTRCLLAAGGATHPEGKGTYFLYADRSTLISKHWTGSAFGDGELITDSIRPDSTATYLLSPDVQRIICISSSSTLRALHYDEDDEEWADDEKFPDLAVHPDGRLAATLDDDGHALVFFQDASGHLIYLNTAGAPIVLPASPIAGSPIAIFPIDDQHLVFYISAQDNRFHYVAQKGGDWADQSLAELEVDTKLRRFMVGQNEAGHFEIFALSEGKKVLQYIANGEGQTRELGKVDDYGNFVPGSSAECCLFHPGWTKDMPSHAASLGLDKQNMDVINGWVVKLSFFAEDAASFGSGFFINIPEEIISHRIILTAAHNLIAPSGQRTDQLTVLPDYIVPARDVYVPDAYIQTKNPQVDYGAIRVPRRVGGGDGGGFGFSLRLAYEDRIEGDVSVSGYQVVTAMGQPVTSSGPCVGCYSEQLEYRAKTEQGISGSPVWIGYQGHPTVIAIHNHSPEKGRFKAGSRGSRLTLKVLREIFRWAGVGQYGVRLRARATAKKTAAMLPPRGLFLNFPDGFPFARVRLGSGTAFNVHLAHVSRERVMYALEVDGKWVAFNTAKKEAVLSQTLTDGCLFTKGNVKDDTMRIVMERIVNDSSITYQLRLQGTRIRDYDDDEAESSEVSMVGYPAGNKEMYTQFSFE</sequence>
<name>A0A2H3J2G3_WOLCO</name>
<evidence type="ECO:0000313" key="2">
    <source>
        <dbReference type="EMBL" id="PCH33963.1"/>
    </source>
</evidence>
<dbReference type="Proteomes" id="UP000218811">
    <property type="component" value="Unassembled WGS sequence"/>
</dbReference>
<protein>
    <recommendedName>
        <fullName evidence="4">Serine protease</fullName>
    </recommendedName>
</protein>
<dbReference type="EMBL" id="KB467831">
    <property type="protein sequence ID" value="PCH33963.1"/>
    <property type="molecule type" value="Genomic_DNA"/>
</dbReference>
<dbReference type="OrthoDB" id="5367135at2759"/>
<dbReference type="InterPro" id="IPR009003">
    <property type="entry name" value="Peptidase_S1_PA"/>
</dbReference>
<keyword evidence="3" id="KW-1185">Reference proteome</keyword>
<keyword evidence="1" id="KW-0732">Signal</keyword>
<dbReference type="InterPro" id="IPR043504">
    <property type="entry name" value="Peptidase_S1_PA_chymotrypsin"/>
</dbReference>
<dbReference type="STRING" id="742152.A0A2H3J2G3"/>
<evidence type="ECO:0000256" key="1">
    <source>
        <dbReference type="ARBA" id="ARBA00022729"/>
    </source>
</evidence>
<proteinExistence type="predicted"/>
<dbReference type="PANTHER" id="PTHR15462">
    <property type="entry name" value="SERINE PROTEASE"/>
    <property type="match status" value="1"/>
</dbReference>
<evidence type="ECO:0008006" key="4">
    <source>
        <dbReference type="Google" id="ProtNLM"/>
    </source>
</evidence>
<dbReference type="Gene3D" id="2.40.10.10">
    <property type="entry name" value="Trypsin-like serine proteases"/>
    <property type="match status" value="2"/>
</dbReference>
<reference evidence="2 3" key="1">
    <citation type="journal article" date="2012" name="Science">
        <title>The Paleozoic origin of enzymatic lignin decomposition reconstructed from 31 fungal genomes.</title>
        <authorList>
            <person name="Floudas D."/>
            <person name="Binder M."/>
            <person name="Riley R."/>
            <person name="Barry K."/>
            <person name="Blanchette R.A."/>
            <person name="Henrissat B."/>
            <person name="Martinez A.T."/>
            <person name="Otillar R."/>
            <person name="Spatafora J.W."/>
            <person name="Yadav J.S."/>
            <person name="Aerts A."/>
            <person name="Benoit I."/>
            <person name="Boyd A."/>
            <person name="Carlson A."/>
            <person name="Copeland A."/>
            <person name="Coutinho P.M."/>
            <person name="de Vries R.P."/>
            <person name="Ferreira P."/>
            <person name="Findley K."/>
            <person name="Foster B."/>
            <person name="Gaskell J."/>
            <person name="Glotzer D."/>
            <person name="Gorecki P."/>
            <person name="Heitman J."/>
            <person name="Hesse C."/>
            <person name="Hori C."/>
            <person name="Igarashi K."/>
            <person name="Jurgens J.A."/>
            <person name="Kallen N."/>
            <person name="Kersten P."/>
            <person name="Kohler A."/>
            <person name="Kuees U."/>
            <person name="Kumar T.K.A."/>
            <person name="Kuo A."/>
            <person name="LaButti K."/>
            <person name="Larrondo L.F."/>
            <person name="Lindquist E."/>
            <person name="Ling A."/>
            <person name="Lombard V."/>
            <person name="Lucas S."/>
            <person name="Lundell T."/>
            <person name="Martin R."/>
            <person name="McLaughlin D.J."/>
            <person name="Morgenstern I."/>
            <person name="Morin E."/>
            <person name="Murat C."/>
            <person name="Nagy L.G."/>
            <person name="Nolan M."/>
            <person name="Ohm R.A."/>
            <person name="Patyshakuliyeva A."/>
            <person name="Rokas A."/>
            <person name="Ruiz-Duenas F.J."/>
            <person name="Sabat G."/>
            <person name="Salamov A."/>
            <person name="Samejima M."/>
            <person name="Schmutz J."/>
            <person name="Slot J.C."/>
            <person name="St John F."/>
            <person name="Stenlid J."/>
            <person name="Sun H."/>
            <person name="Sun S."/>
            <person name="Syed K."/>
            <person name="Tsang A."/>
            <person name="Wiebenga A."/>
            <person name="Young D."/>
            <person name="Pisabarro A."/>
            <person name="Eastwood D.C."/>
            <person name="Martin F."/>
            <person name="Cullen D."/>
            <person name="Grigoriev I.V."/>
            <person name="Hibbett D.S."/>
        </authorList>
    </citation>
    <scope>NUCLEOTIDE SEQUENCE [LARGE SCALE GENOMIC DNA]</scope>
    <source>
        <strain evidence="2 3">MD-104</strain>
    </source>
</reference>
<dbReference type="InterPro" id="IPR050966">
    <property type="entry name" value="Glutamyl_endopeptidase"/>
</dbReference>
<dbReference type="SUPFAM" id="SSF50494">
    <property type="entry name" value="Trypsin-like serine proteases"/>
    <property type="match status" value="1"/>
</dbReference>
<dbReference type="AlphaFoldDB" id="A0A2H3J2G3"/>
<evidence type="ECO:0000313" key="3">
    <source>
        <dbReference type="Proteomes" id="UP000218811"/>
    </source>
</evidence>
<dbReference type="SUPFAM" id="SSF89372">
    <property type="entry name" value="Fucose-specific lectin"/>
    <property type="match status" value="1"/>
</dbReference>
<organism evidence="2 3">
    <name type="scientific">Wolfiporia cocos (strain MD-104)</name>
    <name type="common">Brown rot fungus</name>
    <dbReference type="NCBI Taxonomy" id="742152"/>
    <lineage>
        <taxon>Eukaryota</taxon>
        <taxon>Fungi</taxon>
        <taxon>Dikarya</taxon>
        <taxon>Basidiomycota</taxon>
        <taxon>Agaricomycotina</taxon>
        <taxon>Agaricomycetes</taxon>
        <taxon>Polyporales</taxon>
        <taxon>Phaeolaceae</taxon>
        <taxon>Wolfiporia</taxon>
    </lineage>
</organism>
<accession>A0A2H3J2G3</accession>
<dbReference type="PANTHER" id="PTHR15462:SF8">
    <property type="entry name" value="SERINE PROTEASE"/>
    <property type="match status" value="1"/>
</dbReference>
<gene>
    <name evidence="2" type="ORF">WOLCODRAFT_160483</name>
</gene>
<dbReference type="Gene3D" id="2.120.10.70">
    <property type="entry name" value="Fucose-specific lectin"/>
    <property type="match status" value="1"/>
</dbReference>